<dbReference type="CDD" id="cd00093">
    <property type="entry name" value="HTH_XRE"/>
    <property type="match status" value="1"/>
</dbReference>
<evidence type="ECO:0000313" key="4">
    <source>
        <dbReference type="Proteomes" id="UP001579974"/>
    </source>
</evidence>
<dbReference type="Proteomes" id="UP001579974">
    <property type="component" value="Unassembled WGS sequence"/>
</dbReference>
<feature type="domain" description="HTH cro/C1-type" evidence="2">
    <location>
        <begin position="14"/>
        <end position="68"/>
    </location>
</feature>
<dbReference type="PROSITE" id="PS50943">
    <property type="entry name" value="HTH_CROC1"/>
    <property type="match status" value="1"/>
</dbReference>
<dbReference type="Gene3D" id="2.60.120.10">
    <property type="entry name" value="Jelly Rolls"/>
    <property type="match status" value="1"/>
</dbReference>
<dbReference type="CDD" id="cd02209">
    <property type="entry name" value="cupin_XRE_C"/>
    <property type="match status" value="1"/>
</dbReference>
<dbReference type="Pfam" id="PF07883">
    <property type="entry name" value="Cupin_2"/>
    <property type="match status" value="1"/>
</dbReference>
<evidence type="ECO:0000259" key="2">
    <source>
        <dbReference type="PROSITE" id="PS50943"/>
    </source>
</evidence>
<keyword evidence="1" id="KW-0238">DNA-binding</keyword>
<organism evidence="3 4">
    <name type="scientific">Alicyclobacillus fastidiosus</name>
    <dbReference type="NCBI Taxonomy" id="392011"/>
    <lineage>
        <taxon>Bacteria</taxon>
        <taxon>Bacillati</taxon>
        <taxon>Bacillota</taxon>
        <taxon>Bacilli</taxon>
        <taxon>Bacillales</taxon>
        <taxon>Alicyclobacillaceae</taxon>
        <taxon>Alicyclobacillus</taxon>
    </lineage>
</organism>
<reference evidence="3 4" key="1">
    <citation type="journal article" date="2024" name="Int. J. Mol. Sci.">
        <title>Exploration of Alicyclobacillus spp. Genome in Search of Antibiotic Resistance.</title>
        <authorList>
            <person name="Bucka-Kolendo J."/>
            <person name="Kiousi D.E."/>
            <person name="Dekowska A."/>
            <person name="Mikolajczuk-Szczyrba A."/>
            <person name="Karadedos D.M."/>
            <person name="Michael P."/>
            <person name="Galanis A."/>
            <person name="Sokolowska B."/>
        </authorList>
    </citation>
    <scope>NUCLEOTIDE SEQUENCE [LARGE SCALE GENOMIC DNA]</scope>
    <source>
        <strain evidence="3 4">KKP 3000</strain>
    </source>
</reference>
<dbReference type="SUPFAM" id="SSF51182">
    <property type="entry name" value="RmlC-like cupins"/>
    <property type="match status" value="1"/>
</dbReference>
<proteinExistence type="predicted"/>
<protein>
    <submittedName>
        <fullName evidence="3">XRE family transcriptional regulator</fullName>
    </submittedName>
</protein>
<dbReference type="Gene3D" id="1.10.260.40">
    <property type="entry name" value="lambda repressor-like DNA-binding domains"/>
    <property type="match status" value="1"/>
</dbReference>
<dbReference type="EMBL" id="JBDXSU010000001">
    <property type="protein sequence ID" value="MFB5188723.1"/>
    <property type="molecule type" value="Genomic_DNA"/>
</dbReference>
<dbReference type="InterPro" id="IPR013096">
    <property type="entry name" value="Cupin_2"/>
</dbReference>
<evidence type="ECO:0000313" key="3">
    <source>
        <dbReference type="EMBL" id="MFB5188723.1"/>
    </source>
</evidence>
<dbReference type="RefSeq" id="WP_275475563.1">
    <property type="nucleotide sequence ID" value="NZ_CP162940.1"/>
</dbReference>
<dbReference type="InterPro" id="IPR050807">
    <property type="entry name" value="TransReg_Diox_bact_type"/>
</dbReference>
<comment type="caution">
    <text evidence="3">The sequence shown here is derived from an EMBL/GenBank/DDBJ whole genome shotgun (WGS) entry which is preliminary data.</text>
</comment>
<dbReference type="InterPro" id="IPR010982">
    <property type="entry name" value="Lambda_DNA-bd_dom_sf"/>
</dbReference>
<dbReference type="InterPro" id="IPR014710">
    <property type="entry name" value="RmlC-like_jellyroll"/>
</dbReference>
<keyword evidence="4" id="KW-1185">Reference proteome</keyword>
<dbReference type="InterPro" id="IPR001387">
    <property type="entry name" value="Cro/C1-type_HTH"/>
</dbReference>
<dbReference type="InterPro" id="IPR011051">
    <property type="entry name" value="RmlC_Cupin_sf"/>
</dbReference>
<dbReference type="SUPFAM" id="SSF47413">
    <property type="entry name" value="lambda repressor-like DNA-binding domains"/>
    <property type="match status" value="1"/>
</dbReference>
<evidence type="ECO:0000256" key="1">
    <source>
        <dbReference type="ARBA" id="ARBA00023125"/>
    </source>
</evidence>
<dbReference type="Pfam" id="PF01381">
    <property type="entry name" value="HTH_3"/>
    <property type="match status" value="1"/>
</dbReference>
<accession>A0ABV5A8S7</accession>
<sequence length="192" mass="21886">MDSKELTKNIGTALRNLRKGRQLTLDQLAEMTEVSKPMLGQIERGETNPTVVTLWKIANGLNVPFSIFLDSPKRHVTVMKGKDHPRISDENGDYTIRNILSIRQPHPTDAFHVRLLANSKHASHAHGSFVTEGIWITKGQLHLELDDQIYLLENGDSIHFVADMNHTYHNKIEQDCEFIVVLTYISSEQIDY</sequence>
<dbReference type="PANTHER" id="PTHR46797">
    <property type="entry name" value="HTH-TYPE TRANSCRIPTIONAL REGULATOR"/>
    <property type="match status" value="1"/>
</dbReference>
<dbReference type="PANTHER" id="PTHR46797:SF1">
    <property type="entry name" value="METHYLPHOSPHONATE SYNTHASE"/>
    <property type="match status" value="1"/>
</dbReference>
<dbReference type="SMART" id="SM00530">
    <property type="entry name" value="HTH_XRE"/>
    <property type="match status" value="1"/>
</dbReference>
<name>A0ABV5A8S7_9BACL</name>
<gene>
    <name evidence="3" type="ORF">KKP3000_001156</name>
</gene>